<dbReference type="EMBL" id="SUTE01000054">
    <property type="protein sequence ID" value="MBE6505471.1"/>
    <property type="molecule type" value="Genomic_DNA"/>
</dbReference>
<reference evidence="5" key="1">
    <citation type="submission" date="2019-04" db="EMBL/GenBank/DDBJ databases">
        <title>Evolution of Biomass-Degrading Anaerobic Consortia Revealed by Metagenomics.</title>
        <authorList>
            <person name="Peng X."/>
        </authorList>
    </citation>
    <scope>NUCLEOTIDE SEQUENCE</scope>
    <source>
        <strain evidence="5">SIG12</strain>
    </source>
</reference>
<evidence type="ECO:0000259" key="4">
    <source>
        <dbReference type="SMART" id="SM00927"/>
    </source>
</evidence>
<dbReference type="SUPFAM" id="SSF52980">
    <property type="entry name" value="Restriction endonuclease-like"/>
    <property type="match status" value="2"/>
</dbReference>
<dbReference type="AlphaFoldDB" id="A0A8T3VL16"/>
<evidence type="ECO:0000256" key="3">
    <source>
        <dbReference type="ARBA" id="ARBA00022801"/>
    </source>
</evidence>
<evidence type="ECO:0000313" key="5">
    <source>
        <dbReference type="EMBL" id="MBE6505471.1"/>
    </source>
</evidence>
<dbReference type="SMART" id="SM00927">
    <property type="entry name" value="MutH"/>
    <property type="match status" value="1"/>
</dbReference>
<dbReference type="Proteomes" id="UP000762703">
    <property type="component" value="Unassembled WGS sequence"/>
</dbReference>
<evidence type="ECO:0000313" key="6">
    <source>
        <dbReference type="Proteomes" id="UP000762703"/>
    </source>
</evidence>
<keyword evidence="3" id="KW-0378">Hydrolase</keyword>
<dbReference type="Pfam" id="PF02976">
    <property type="entry name" value="MutH"/>
    <property type="match status" value="1"/>
</dbReference>
<dbReference type="InterPro" id="IPR011335">
    <property type="entry name" value="Restrct_endonuc-II-like"/>
</dbReference>
<dbReference type="GO" id="GO:0003677">
    <property type="term" value="F:DNA binding"/>
    <property type="evidence" value="ECO:0007669"/>
    <property type="project" value="InterPro"/>
</dbReference>
<accession>A0A8T3VL16</accession>
<feature type="domain" description="DNA mismatch repair MutH/Type II restriction enzyme Sau3AI" evidence="4">
    <location>
        <begin position="57"/>
        <end position="165"/>
    </location>
</feature>
<sequence>MSNYHFFHKKDLERILDECLNKTLGEVDSNNVFERTKIHPKITGIAGDVIEQSVLGYPPDTRQEPDLDVDGVKTELKTTGIKYKKNKTEFVAKEPMSITAVSPDVIVDETFDDSNFWHKLAHLLFVYYLYDSPTTVKAAGYADFPIKGYQFYEFNSEDTEILKNDWTIVRNFIRYLQDEFEDYEDEYPRISYELRPKLMYIDTAPKWPHKPRFRLKRTVVSSIIQNHFGETLEQLPKTYTSYSEIDETCHNLTEQYQGKSIQELIDLLDIKVKTVNKSIGEQIIVKMFGGTSKKMQGIKLFNKLGIMGKTLTLTERGLRKEDMKLFTIDFSEFTEDIEFEDSQTYDYFANNRLLCIIFQRPHADAKWNENIFLGFKMINFDDEFIENDVRNAWERIKDLIVNDKLEDVIVRTKDGQPRRNPSGNIMSAPNFPKSSEGNVFVRGTSSTSDVKPLTLNGIRMYNQQMWVKGLYIVEKLDEIDYI</sequence>
<name>A0A8T3VL16_9EURY</name>
<protein>
    <submittedName>
        <fullName evidence="5">Restriction endonuclease</fullName>
    </submittedName>
</protein>
<dbReference type="RefSeq" id="WP_303737124.1">
    <property type="nucleotide sequence ID" value="NZ_SUTE01000054.1"/>
</dbReference>
<keyword evidence="1" id="KW-0540">Nuclease</keyword>
<proteinExistence type="predicted"/>
<dbReference type="CDD" id="cd22356">
    <property type="entry name" value="Sau3AI_N-like"/>
    <property type="match status" value="1"/>
</dbReference>
<evidence type="ECO:0000256" key="2">
    <source>
        <dbReference type="ARBA" id="ARBA00022759"/>
    </source>
</evidence>
<dbReference type="CDD" id="cd22355">
    <property type="entry name" value="Sau3AI_C"/>
    <property type="match status" value="1"/>
</dbReference>
<keyword evidence="2 5" id="KW-0255">Endonuclease</keyword>
<dbReference type="Gene3D" id="3.40.600.10">
    <property type="entry name" value="DNA mismatch repair MutH/Restriction endonuclease, type II"/>
    <property type="match status" value="2"/>
</dbReference>
<dbReference type="GO" id="GO:0004519">
    <property type="term" value="F:endonuclease activity"/>
    <property type="evidence" value="ECO:0007669"/>
    <property type="project" value="UniProtKB-KW"/>
</dbReference>
<dbReference type="InterPro" id="IPR037057">
    <property type="entry name" value="DNA_rep_MutH/T2_RE_sf"/>
</dbReference>
<organism evidence="5 6">
    <name type="scientific">Methanobrevibacter millerae</name>
    <dbReference type="NCBI Taxonomy" id="230361"/>
    <lineage>
        <taxon>Archaea</taxon>
        <taxon>Methanobacteriati</taxon>
        <taxon>Methanobacteriota</taxon>
        <taxon>Methanomada group</taxon>
        <taxon>Methanobacteria</taxon>
        <taxon>Methanobacteriales</taxon>
        <taxon>Methanobacteriaceae</taxon>
        <taxon>Methanobrevibacter</taxon>
    </lineage>
</organism>
<evidence type="ECO:0000256" key="1">
    <source>
        <dbReference type="ARBA" id="ARBA00022722"/>
    </source>
</evidence>
<gene>
    <name evidence="5" type="ORF">E7Z73_07020</name>
</gene>
<dbReference type="InterPro" id="IPR011337">
    <property type="entry name" value="DNA_rep_MutH/RE_typeII_Sau3AI"/>
</dbReference>
<comment type="caution">
    <text evidence="5">The sequence shown here is derived from an EMBL/GenBank/DDBJ whole genome shotgun (WGS) entry which is preliminary data.</text>
</comment>
<dbReference type="GO" id="GO:0016787">
    <property type="term" value="F:hydrolase activity"/>
    <property type="evidence" value="ECO:0007669"/>
    <property type="project" value="UniProtKB-KW"/>
</dbReference>